<dbReference type="EMBL" id="KQ085913">
    <property type="protein sequence ID" value="KLO16641.1"/>
    <property type="molecule type" value="Genomic_DNA"/>
</dbReference>
<dbReference type="InParanoid" id="A0A0H2SHU1"/>
<organism evidence="2 3">
    <name type="scientific">Schizopora paradoxa</name>
    <dbReference type="NCBI Taxonomy" id="27342"/>
    <lineage>
        <taxon>Eukaryota</taxon>
        <taxon>Fungi</taxon>
        <taxon>Dikarya</taxon>
        <taxon>Basidiomycota</taxon>
        <taxon>Agaricomycotina</taxon>
        <taxon>Agaricomycetes</taxon>
        <taxon>Hymenochaetales</taxon>
        <taxon>Schizoporaceae</taxon>
        <taxon>Schizopora</taxon>
    </lineage>
</organism>
<proteinExistence type="predicted"/>
<keyword evidence="1" id="KW-0472">Membrane</keyword>
<evidence type="ECO:0000313" key="2">
    <source>
        <dbReference type="EMBL" id="KLO16641.1"/>
    </source>
</evidence>
<protein>
    <submittedName>
        <fullName evidence="2">Uncharacterized protein</fullName>
    </submittedName>
</protein>
<sequence>MFFGFGLRRHEGDKDGVAKGEYAVVGPRIERKPRLSSYRDIVPLAPIIACLIFGTGLMLAHHLFYTYLNEKIISPSSLSDPISNFLMEQRNVNFVGTSIAHGARILLAMAIGITFTQWFWKTIRSTSHTITQIDAILNCGQSPFHPSAYRAAKASSALYAISLAVSATAFIVILSPGSLTILTGFQQQIPCLVPIVPQLGEITADVYGDTYVENIDTILKATLLSNSYLPPYRGSESGFDMSGLCGSLWAGLQSCSYNLSIAGPTLTCVDVSLSTDFTSFLTPHSREGPSSADFNSTLELTTIWNATVHENLAAITILSRDLEKGLIEAINCSAYNATYNLGVSFEGNLPAKIQVRSVDGDSVPLQINTFSDFYAKAALNAISGMCFADNSETGAMTCNTTLGPLIAATATGNFTFSDNITHFAESFVQNASISLLSGSIYYDSIYDEYAFNTTTFDTEPVLTEQTCLAPTTIYSYNPIRLISAYCVPLAIAVSYVIYGCRLILQSGIEHELRISDIIKFAINSDIIHVGKTSNKGDLKRVEIQFSGADSGQQKLFVISARTFAYNDLQGPSESDRRHQEPTKPVLWKMPLLVLGILLTMILNHAYYHFLHGKLPNRSWQLSHPTAWLLNQTIKSDIGTALAYLGQTFLAIGIGISSKQIFWRIIRQHRHSISGIDSLMRVENNLFSPSIISAIRVSRSVPFLVLLATSASLVSIFAPGSIKIAEDFKEVKDCTALVPQNHSTPSSRRELTCLPSMPVDHRNALTNFISRGQASIARKRRRQTTILPLFPRRSAVQMWLYSRRTFHH</sequence>
<dbReference type="STRING" id="27342.A0A0H2SHU1"/>
<gene>
    <name evidence="2" type="ORF">SCHPADRAFT_201633</name>
</gene>
<keyword evidence="1" id="KW-1133">Transmembrane helix</keyword>
<dbReference type="AlphaFoldDB" id="A0A0H2SHU1"/>
<feature type="transmembrane region" description="Helical" evidence="1">
    <location>
        <begin position="637"/>
        <end position="656"/>
    </location>
</feature>
<feature type="transmembrane region" description="Helical" evidence="1">
    <location>
        <begin position="99"/>
        <end position="120"/>
    </location>
</feature>
<dbReference type="PANTHER" id="PTHR35041:SF3">
    <property type="entry name" value="FORMYLMETHIONINE DEFORMYLASE-LIKE PROTEIN"/>
    <property type="match status" value="1"/>
</dbReference>
<dbReference type="Proteomes" id="UP000053477">
    <property type="component" value="Unassembled WGS sequence"/>
</dbReference>
<evidence type="ECO:0000313" key="3">
    <source>
        <dbReference type="Proteomes" id="UP000053477"/>
    </source>
</evidence>
<keyword evidence="3" id="KW-1185">Reference proteome</keyword>
<feature type="transmembrane region" description="Helical" evidence="1">
    <location>
        <begin position="585"/>
        <end position="607"/>
    </location>
</feature>
<name>A0A0H2SHU1_9AGAM</name>
<dbReference type="PANTHER" id="PTHR35041">
    <property type="entry name" value="MEDIATOR OF RNA POLYMERASE II TRANSCRIPTION SUBUNIT 1"/>
    <property type="match status" value="1"/>
</dbReference>
<feature type="transmembrane region" description="Helical" evidence="1">
    <location>
        <begin position="41"/>
        <end position="64"/>
    </location>
</feature>
<feature type="transmembrane region" description="Helical" evidence="1">
    <location>
        <begin position="700"/>
        <end position="721"/>
    </location>
</feature>
<feature type="transmembrane region" description="Helical" evidence="1">
    <location>
        <begin position="482"/>
        <end position="504"/>
    </location>
</feature>
<feature type="transmembrane region" description="Helical" evidence="1">
    <location>
        <begin position="157"/>
        <end position="182"/>
    </location>
</feature>
<keyword evidence="1" id="KW-0812">Transmembrane</keyword>
<reference evidence="2 3" key="1">
    <citation type="submission" date="2015-04" db="EMBL/GenBank/DDBJ databases">
        <title>Complete genome sequence of Schizopora paradoxa KUC8140, a cosmopolitan wood degrader in East Asia.</title>
        <authorList>
            <consortium name="DOE Joint Genome Institute"/>
            <person name="Min B."/>
            <person name="Park H."/>
            <person name="Jang Y."/>
            <person name="Kim J.-J."/>
            <person name="Kim K.H."/>
            <person name="Pangilinan J."/>
            <person name="Lipzen A."/>
            <person name="Riley R."/>
            <person name="Grigoriev I.V."/>
            <person name="Spatafora J.W."/>
            <person name="Choi I.-G."/>
        </authorList>
    </citation>
    <scope>NUCLEOTIDE SEQUENCE [LARGE SCALE GENOMIC DNA]</scope>
    <source>
        <strain evidence="2 3">KUC8140</strain>
    </source>
</reference>
<accession>A0A0H2SHU1</accession>
<evidence type="ECO:0000256" key="1">
    <source>
        <dbReference type="SAM" id="Phobius"/>
    </source>
</evidence>
<dbReference type="OrthoDB" id="5322539at2759"/>